<name>A0ABU1JF55_9MICC</name>
<keyword evidence="1 2" id="KW-0238">DNA-binding</keyword>
<evidence type="ECO:0000313" key="5">
    <source>
        <dbReference type="Proteomes" id="UP001185069"/>
    </source>
</evidence>
<feature type="DNA-binding region" description="H-T-H motif" evidence="2">
    <location>
        <begin position="35"/>
        <end position="54"/>
    </location>
</feature>
<keyword evidence="5" id="KW-1185">Reference proteome</keyword>
<dbReference type="Pfam" id="PF00440">
    <property type="entry name" value="TetR_N"/>
    <property type="match status" value="1"/>
</dbReference>
<evidence type="ECO:0000313" key="4">
    <source>
        <dbReference type="EMBL" id="MDR6271057.1"/>
    </source>
</evidence>
<dbReference type="InterPro" id="IPR050109">
    <property type="entry name" value="HTH-type_TetR-like_transc_reg"/>
</dbReference>
<dbReference type="RefSeq" id="WP_309800622.1">
    <property type="nucleotide sequence ID" value="NZ_BAAAHY010000006.1"/>
</dbReference>
<dbReference type="InterPro" id="IPR036271">
    <property type="entry name" value="Tet_transcr_reg_TetR-rel_C_sf"/>
</dbReference>
<gene>
    <name evidence="4" type="ORF">JOE69_003295</name>
</gene>
<dbReference type="SUPFAM" id="SSF48498">
    <property type="entry name" value="Tetracyclin repressor-like, C-terminal domain"/>
    <property type="match status" value="1"/>
</dbReference>
<dbReference type="PANTHER" id="PTHR30055">
    <property type="entry name" value="HTH-TYPE TRANSCRIPTIONAL REGULATOR RUTR"/>
    <property type="match status" value="1"/>
</dbReference>
<protein>
    <submittedName>
        <fullName evidence="4">AcrR family transcriptional regulator</fullName>
    </submittedName>
</protein>
<dbReference type="Proteomes" id="UP001185069">
    <property type="component" value="Unassembled WGS sequence"/>
</dbReference>
<dbReference type="PANTHER" id="PTHR30055:SF241">
    <property type="entry name" value="TRANSCRIPTIONAL REGULATORY PROTEIN"/>
    <property type="match status" value="1"/>
</dbReference>
<dbReference type="PROSITE" id="PS50977">
    <property type="entry name" value="HTH_TETR_2"/>
    <property type="match status" value="1"/>
</dbReference>
<organism evidence="4 5">
    <name type="scientific">Arthrobacter russicus</name>
    <dbReference type="NCBI Taxonomy" id="172040"/>
    <lineage>
        <taxon>Bacteria</taxon>
        <taxon>Bacillati</taxon>
        <taxon>Actinomycetota</taxon>
        <taxon>Actinomycetes</taxon>
        <taxon>Micrococcales</taxon>
        <taxon>Micrococcaceae</taxon>
        <taxon>Arthrobacter</taxon>
    </lineage>
</organism>
<dbReference type="SUPFAM" id="SSF46689">
    <property type="entry name" value="Homeodomain-like"/>
    <property type="match status" value="1"/>
</dbReference>
<dbReference type="Gene3D" id="1.10.357.10">
    <property type="entry name" value="Tetracycline Repressor, domain 2"/>
    <property type="match status" value="1"/>
</dbReference>
<comment type="caution">
    <text evidence="4">The sequence shown here is derived from an EMBL/GenBank/DDBJ whole genome shotgun (WGS) entry which is preliminary data.</text>
</comment>
<dbReference type="InterPro" id="IPR001647">
    <property type="entry name" value="HTH_TetR"/>
</dbReference>
<evidence type="ECO:0000256" key="2">
    <source>
        <dbReference type="PROSITE-ProRule" id="PRU00335"/>
    </source>
</evidence>
<dbReference type="EMBL" id="JAVDQF010000001">
    <property type="protein sequence ID" value="MDR6271057.1"/>
    <property type="molecule type" value="Genomic_DNA"/>
</dbReference>
<accession>A0ABU1JF55</accession>
<reference evidence="4 5" key="1">
    <citation type="submission" date="2023-07" db="EMBL/GenBank/DDBJ databases">
        <title>Sequencing the genomes of 1000 actinobacteria strains.</title>
        <authorList>
            <person name="Klenk H.-P."/>
        </authorList>
    </citation>
    <scope>NUCLEOTIDE SEQUENCE [LARGE SCALE GENOMIC DNA]</scope>
    <source>
        <strain evidence="4 5">DSM 14555</strain>
    </source>
</reference>
<evidence type="ECO:0000259" key="3">
    <source>
        <dbReference type="PROSITE" id="PS50977"/>
    </source>
</evidence>
<dbReference type="InterPro" id="IPR009057">
    <property type="entry name" value="Homeodomain-like_sf"/>
</dbReference>
<dbReference type="PRINTS" id="PR00455">
    <property type="entry name" value="HTHTETR"/>
</dbReference>
<feature type="domain" description="HTH tetR-type" evidence="3">
    <location>
        <begin position="12"/>
        <end position="72"/>
    </location>
</feature>
<proteinExistence type="predicted"/>
<sequence>MIGSEKVPRRRSETRKRLIAAAGELLVEHGIHKASIEEICERAGFTRGAFYSNFESVDELLFALYEWNIELYLDRLEEVLSSTAATPDVGEIVGKVLNLLQVGSHWQLLNAEFTAQALRNPLAAAALSEHRRRLRERLEPILLSAIERAGRKPTVPISVLIRVVMAAHEGAMTHSHFPDPGAPEPADLSPLTLQCILSALTTPDRQPASK</sequence>
<evidence type="ECO:0000256" key="1">
    <source>
        <dbReference type="ARBA" id="ARBA00023125"/>
    </source>
</evidence>